<organism evidence="1 2">
    <name type="scientific">Collimonas arenae</name>
    <dbReference type="NCBI Taxonomy" id="279058"/>
    <lineage>
        <taxon>Bacteria</taxon>
        <taxon>Pseudomonadati</taxon>
        <taxon>Pseudomonadota</taxon>
        <taxon>Betaproteobacteria</taxon>
        <taxon>Burkholderiales</taxon>
        <taxon>Oxalobacteraceae</taxon>
        <taxon>Collimonas</taxon>
    </lineage>
</organism>
<dbReference type="EMBL" id="CP009962">
    <property type="protein sequence ID" value="AIY43141.1"/>
    <property type="molecule type" value="Genomic_DNA"/>
</dbReference>
<protein>
    <submittedName>
        <fullName evidence="1">Uncharacterized protein</fullName>
    </submittedName>
</protein>
<dbReference type="HOGENOM" id="CLU_3198411_0_0_4"/>
<dbReference type="STRING" id="279058.LT85_3983"/>
<gene>
    <name evidence="1" type="ORF">LT85_3983</name>
</gene>
<evidence type="ECO:0000313" key="2">
    <source>
        <dbReference type="Proteomes" id="UP000030302"/>
    </source>
</evidence>
<dbReference type="AlphaFoldDB" id="A0A0A1FF44"/>
<keyword evidence="2" id="KW-1185">Reference proteome</keyword>
<dbReference type="Proteomes" id="UP000030302">
    <property type="component" value="Chromosome"/>
</dbReference>
<dbReference type="KEGG" id="care:LT85_3983"/>
<proteinExistence type="predicted"/>
<reference evidence="2" key="1">
    <citation type="journal article" date="2014" name="Soil Biol. Biochem.">
        <title>Structure and function of bacterial communities in ageing soils: Insights from the Mendocino ecological staircase.</title>
        <authorList>
            <person name="Uroz S."/>
            <person name="Tech J.J."/>
            <person name="Sawaya N.A."/>
            <person name="Frey-Klett P."/>
            <person name="Leveau J.H.J."/>
        </authorList>
    </citation>
    <scope>NUCLEOTIDE SEQUENCE [LARGE SCALE GENOMIC DNA]</scope>
    <source>
        <strain evidence="2">Cal35</strain>
    </source>
</reference>
<accession>A0A0A1FF44</accession>
<evidence type="ECO:0000313" key="1">
    <source>
        <dbReference type="EMBL" id="AIY43141.1"/>
    </source>
</evidence>
<sequence length="45" mass="4849">MNYCINCSHLCHVASGLQNVKIIATACGLLRNYAVSRGGWRLPSG</sequence>
<name>A0A0A1FF44_9BURK</name>